<sequence>MDSRFKIYSASAGSGKTFNLALEYLTLCLKGHEYTFREILAITFTNKAADEMKSRILNYLYKLSINDSSNSFLAFRDALVKNTQLSPDQLSEKARKTLFAILHDFSAFYVITIDSFFVQVFRSFSADLLISSSRKPSIDQELLEDLALDDVLSALGINTDFTNFFQDYLRKQFSDPEENDINPLYTLRNLIQKVSKDASYQLLLALKDISYEDFKTKIEQLRTKKTEILLSVSEINQQIKNIFQTSGIQQEYCSRGTLYKLYFEKLSSQPLDINKCIQDIERIIEREWREHFKKDAQKFLFSIDKIQEDVINSTKQILNNLFKIQFIDNILSLSSLLVILRDAENSLNKLSDEENLILLSDISRIINEHIRQESGDFIYEKIGNRFKHIFIDEFQDTSKRQWQNMYPLIVNALSIDGSVKLIGDPKQSIYRFRNADSKQMLQLINNQYLEKYPITPQKISLNKNFRSAKNIVEFNNKIFTFIRENYRNYNTIHQSLADVVQQASIQNEGYVEIKKFDQDQYNENTLEYVASIIQNKVQQGYQLRDIAILVRNKQNGRLLANSLINYHLNNGERIEVTSSESFLLKGNPKLNILINTLRVIDNTDNKTASIELLYDLMKSGILSSIDSEHSLLFDFANFDTHIFKFFKQKKLFPQLSENPVFEDIYHLRKISIDELINLLIKSYNFGQESDAFIAAFVDLVYDYCNNTNKVDITSFLHYWDNVLNEEFSINTSSTINAVQIMTIHKAKGLEWPVVILPFFDFKMFKTEQEIIELEEDEYFLKSALVKVRKSDKWPKPYEILRNEFIEHQLADNLNLMYVAMTRAKEEMFISIHKTPSNDEISNLLHSAVSYVYGCSEIEEIFVLGDVDVNINQPEAQSISEPTYIDTSDWRKVLKIAPVYSSSINQKVAEGSKMHALLSTCYSVKDFEQKLETLDQNDSTYHAFKNLTETIQNSEELRRFYSADRILNERKILVKGQYFVPDSMAINGNKISILEYKTGVKKSEHFHQLKTYMRLAADAGYLIDSGYLIYVNHESVEFEKVLPD</sequence>
<dbReference type="InterPro" id="IPR014017">
    <property type="entry name" value="DNA_helicase_UvrD-like_C"/>
</dbReference>
<dbReference type="GO" id="GO:0005524">
    <property type="term" value="F:ATP binding"/>
    <property type="evidence" value="ECO:0007669"/>
    <property type="project" value="UniProtKB-UniRule"/>
</dbReference>
<dbReference type="GO" id="GO:0005829">
    <property type="term" value="C:cytosol"/>
    <property type="evidence" value="ECO:0007669"/>
    <property type="project" value="TreeGrafter"/>
</dbReference>
<protein>
    <recommendedName>
        <fullName evidence="12">DNA 3'-5' helicase</fullName>
        <ecNumber evidence="12">5.6.2.4</ecNumber>
    </recommendedName>
    <alternativeName>
        <fullName evidence="13">DNA 3'-5' helicase II</fullName>
    </alternativeName>
</protein>
<keyword evidence="6" id="KW-0269">Exonuclease</keyword>
<comment type="caution">
    <text evidence="17">The sequence shown here is derived from an EMBL/GenBank/DDBJ whole genome shotgun (WGS) entry which is preliminary data.</text>
</comment>
<keyword evidence="4 15" id="KW-0378">Hydrolase</keyword>
<keyword evidence="7 15" id="KW-0067">ATP-binding</keyword>
<evidence type="ECO:0000313" key="17">
    <source>
        <dbReference type="EMBL" id="GCD78492.1"/>
    </source>
</evidence>
<dbReference type="RefSeq" id="WP_124398546.1">
    <property type="nucleotide sequence ID" value="NZ_BHZE01000024.1"/>
</dbReference>
<dbReference type="InterPro" id="IPR027417">
    <property type="entry name" value="P-loop_NTPase"/>
</dbReference>
<dbReference type="InterPro" id="IPR014016">
    <property type="entry name" value="UvrD-like_ATP-bd"/>
</dbReference>
<dbReference type="Gene3D" id="3.40.50.300">
    <property type="entry name" value="P-loop containing nucleotide triphosphate hydrolases"/>
    <property type="match status" value="3"/>
</dbReference>
<evidence type="ECO:0000256" key="3">
    <source>
        <dbReference type="ARBA" id="ARBA00022763"/>
    </source>
</evidence>
<dbReference type="GO" id="GO:0000725">
    <property type="term" value="P:recombinational repair"/>
    <property type="evidence" value="ECO:0007669"/>
    <property type="project" value="TreeGrafter"/>
</dbReference>
<evidence type="ECO:0000313" key="18">
    <source>
        <dbReference type="Proteomes" id="UP000286715"/>
    </source>
</evidence>
<evidence type="ECO:0000259" key="16">
    <source>
        <dbReference type="PROSITE" id="PS51198"/>
    </source>
</evidence>
<evidence type="ECO:0000256" key="11">
    <source>
        <dbReference type="ARBA" id="ARBA00034617"/>
    </source>
</evidence>
<keyword evidence="8" id="KW-0238">DNA-binding</keyword>
<dbReference type="OrthoDB" id="9810135at2"/>
<dbReference type="EMBL" id="BHZE01000024">
    <property type="protein sequence ID" value="GCD78492.1"/>
    <property type="molecule type" value="Genomic_DNA"/>
</dbReference>
<keyword evidence="5 15" id="KW-0347">Helicase</keyword>
<dbReference type="Gene3D" id="3.90.320.10">
    <property type="match status" value="1"/>
</dbReference>
<comment type="catalytic activity">
    <reaction evidence="14">
        <text>ATP + H2O = ADP + phosphate + H(+)</text>
        <dbReference type="Rhea" id="RHEA:13065"/>
        <dbReference type="ChEBI" id="CHEBI:15377"/>
        <dbReference type="ChEBI" id="CHEBI:15378"/>
        <dbReference type="ChEBI" id="CHEBI:30616"/>
        <dbReference type="ChEBI" id="CHEBI:43474"/>
        <dbReference type="ChEBI" id="CHEBI:456216"/>
        <dbReference type="EC" id="5.6.2.4"/>
    </reaction>
</comment>
<dbReference type="AlphaFoldDB" id="A0A401XND0"/>
<evidence type="ECO:0000256" key="15">
    <source>
        <dbReference type="PROSITE-ProRule" id="PRU00560"/>
    </source>
</evidence>
<proteinExistence type="predicted"/>
<evidence type="ECO:0000256" key="8">
    <source>
        <dbReference type="ARBA" id="ARBA00023125"/>
    </source>
</evidence>
<evidence type="ECO:0000256" key="13">
    <source>
        <dbReference type="ARBA" id="ARBA00034923"/>
    </source>
</evidence>
<evidence type="ECO:0000256" key="12">
    <source>
        <dbReference type="ARBA" id="ARBA00034808"/>
    </source>
</evidence>
<dbReference type="GO" id="GO:0033202">
    <property type="term" value="C:DNA helicase complex"/>
    <property type="evidence" value="ECO:0007669"/>
    <property type="project" value="TreeGrafter"/>
</dbReference>
<dbReference type="InterPro" id="IPR000212">
    <property type="entry name" value="DNA_helicase_UvrD/REP"/>
</dbReference>
<dbReference type="GO" id="GO:0016887">
    <property type="term" value="F:ATP hydrolysis activity"/>
    <property type="evidence" value="ECO:0007669"/>
    <property type="project" value="RHEA"/>
</dbReference>
<evidence type="ECO:0000256" key="9">
    <source>
        <dbReference type="ARBA" id="ARBA00023204"/>
    </source>
</evidence>
<evidence type="ECO:0000256" key="5">
    <source>
        <dbReference type="ARBA" id="ARBA00022806"/>
    </source>
</evidence>
<dbReference type="PANTHER" id="PTHR11070">
    <property type="entry name" value="UVRD / RECB / PCRA DNA HELICASE FAMILY MEMBER"/>
    <property type="match status" value="1"/>
</dbReference>
<feature type="binding site" evidence="15">
    <location>
        <begin position="10"/>
        <end position="17"/>
    </location>
    <ligand>
        <name>ATP</name>
        <dbReference type="ChEBI" id="CHEBI:30616"/>
    </ligand>
</feature>
<feature type="domain" description="UvrD-like helicase ATP-binding" evidence="16">
    <location>
        <begin position="1"/>
        <end position="468"/>
    </location>
</feature>
<evidence type="ECO:0000256" key="2">
    <source>
        <dbReference type="ARBA" id="ARBA00022741"/>
    </source>
</evidence>
<accession>A0A401XND0</accession>
<gene>
    <name evidence="17" type="ORF">JCM31826_19740</name>
</gene>
<evidence type="ECO:0000256" key="10">
    <source>
        <dbReference type="ARBA" id="ARBA00023235"/>
    </source>
</evidence>
<name>A0A401XND0_9FLAO</name>
<organism evidence="17 18">
    <name type="scientific">Thermaurantimonas aggregans</name>
    <dbReference type="NCBI Taxonomy" id="2173829"/>
    <lineage>
        <taxon>Bacteria</taxon>
        <taxon>Pseudomonadati</taxon>
        <taxon>Bacteroidota</taxon>
        <taxon>Flavobacteriia</taxon>
        <taxon>Flavobacteriales</taxon>
        <taxon>Schleiferiaceae</taxon>
        <taxon>Thermaurantimonas</taxon>
    </lineage>
</organism>
<keyword evidence="3" id="KW-0227">DNA damage</keyword>
<dbReference type="InterPro" id="IPR011604">
    <property type="entry name" value="PDDEXK-like_dom_sf"/>
</dbReference>
<dbReference type="Pfam" id="PF00580">
    <property type="entry name" value="UvrD-helicase"/>
    <property type="match status" value="1"/>
</dbReference>
<dbReference type="PANTHER" id="PTHR11070:SF2">
    <property type="entry name" value="ATP-DEPENDENT DNA HELICASE SRS2"/>
    <property type="match status" value="1"/>
</dbReference>
<dbReference type="GO" id="GO:0003677">
    <property type="term" value="F:DNA binding"/>
    <property type="evidence" value="ECO:0007669"/>
    <property type="project" value="UniProtKB-KW"/>
</dbReference>
<comment type="catalytic activity">
    <reaction evidence="11">
        <text>Couples ATP hydrolysis with the unwinding of duplex DNA by translocating in the 3'-5' direction.</text>
        <dbReference type="EC" id="5.6.2.4"/>
    </reaction>
</comment>
<dbReference type="EC" id="5.6.2.4" evidence="12"/>
<evidence type="ECO:0000256" key="6">
    <source>
        <dbReference type="ARBA" id="ARBA00022839"/>
    </source>
</evidence>
<evidence type="ECO:0000256" key="7">
    <source>
        <dbReference type="ARBA" id="ARBA00022840"/>
    </source>
</evidence>
<keyword evidence="9" id="KW-0234">DNA repair</keyword>
<keyword evidence="10" id="KW-0413">Isomerase</keyword>
<dbReference type="SUPFAM" id="SSF52540">
    <property type="entry name" value="P-loop containing nucleoside triphosphate hydrolases"/>
    <property type="match status" value="1"/>
</dbReference>
<dbReference type="Gene3D" id="1.10.3170.10">
    <property type="entry name" value="Recbcd, chain B, domain 2"/>
    <property type="match status" value="1"/>
</dbReference>
<dbReference type="PROSITE" id="PS51198">
    <property type="entry name" value="UVRD_HELICASE_ATP_BIND"/>
    <property type="match status" value="1"/>
</dbReference>
<dbReference type="Proteomes" id="UP000286715">
    <property type="component" value="Unassembled WGS sequence"/>
</dbReference>
<evidence type="ECO:0000256" key="4">
    <source>
        <dbReference type="ARBA" id="ARBA00022801"/>
    </source>
</evidence>
<evidence type="ECO:0000256" key="14">
    <source>
        <dbReference type="ARBA" id="ARBA00048988"/>
    </source>
</evidence>
<evidence type="ECO:0000256" key="1">
    <source>
        <dbReference type="ARBA" id="ARBA00022722"/>
    </source>
</evidence>
<keyword evidence="1" id="KW-0540">Nuclease</keyword>
<dbReference type="GO" id="GO:0004527">
    <property type="term" value="F:exonuclease activity"/>
    <property type="evidence" value="ECO:0007669"/>
    <property type="project" value="UniProtKB-KW"/>
</dbReference>
<keyword evidence="18" id="KW-1185">Reference proteome</keyword>
<reference evidence="17 18" key="1">
    <citation type="submission" date="2018-11" db="EMBL/GenBank/DDBJ databases">
        <title>Schleiferia aggregans sp. nov., a moderately thermophilic heterotrophic bacterium isolated from microbial mats at a terrestrial hot spring.</title>
        <authorList>
            <person name="Iino T."/>
            <person name="Ohkuma M."/>
            <person name="Haruta S."/>
        </authorList>
    </citation>
    <scope>NUCLEOTIDE SEQUENCE [LARGE SCALE GENOMIC DNA]</scope>
    <source>
        <strain evidence="17 18">LA</strain>
    </source>
</reference>
<dbReference type="Pfam" id="PF13361">
    <property type="entry name" value="UvrD_C"/>
    <property type="match status" value="1"/>
</dbReference>
<dbReference type="GO" id="GO:0043138">
    <property type="term" value="F:3'-5' DNA helicase activity"/>
    <property type="evidence" value="ECO:0007669"/>
    <property type="project" value="UniProtKB-EC"/>
</dbReference>
<keyword evidence="2 15" id="KW-0547">Nucleotide-binding</keyword>